<sequence>MDKNEETISLTKCDNSIQADEIVSKLANAGIASSLHDELNDPAYGAYGPNPGIEVRVFKKDLERAKSILKEITEKREKQLPWCPNCGSQNVVALGKVRPKLSKWAVIIGVLFVVIGIVCIILPFCVKSLESATVSFLIISLISLAVGVVLVIPQRERKNYKCNECGTEFYKE</sequence>
<name>A0A0D0HCZ1_9BACT</name>
<dbReference type="Pfam" id="PF10601">
    <property type="entry name" value="zf-LITAF-like"/>
    <property type="match status" value="1"/>
</dbReference>
<dbReference type="AlphaFoldDB" id="A0A0D0HCZ1"/>
<evidence type="ECO:0000259" key="2">
    <source>
        <dbReference type="Pfam" id="PF10601"/>
    </source>
</evidence>
<dbReference type="InterPro" id="IPR011322">
    <property type="entry name" value="N-reg_PII-like_a/b"/>
</dbReference>
<dbReference type="RefSeq" id="WP_042519240.1">
    <property type="nucleotide sequence ID" value="NZ_JXQI01000010.1"/>
</dbReference>
<dbReference type="InterPro" id="IPR006629">
    <property type="entry name" value="LITAF"/>
</dbReference>
<gene>
    <name evidence="3" type="ORF">ST44_07205</name>
</gene>
<protein>
    <recommendedName>
        <fullName evidence="2">LITAF domain-containing protein</fullName>
    </recommendedName>
</protein>
<feature type="transmembrane region" description="Helical" evidence="1">
    <location>
        <begin position="104"/>
        <end position="126"/>
    </location>
</feature>
<keyword evidence="1" id="KW-0812">Transmembrane</keyword>
<organism evidence="3 4">
    <name type="scientific">Prevotella pectinovora</name>
    <dbReference type="NCBI Taxonomy" id="1602169"/>
    <lineage>
        <taxon>Bacteria</taxon>
        <taxon>Pseudomonadati</taxon>
        <taxon>Bacteroidota</taxon>
        <taxon>Bacteroidia</taxon>
        <taxon>Bacteroidales</taxon>
        <taxon>Prevotellaceae</taxon>
        <taxon>Prevotella</taxon>
    </lineage>
</organism>
<reference evidence="3 4" key="1">
    <citation type="submission" date="2015-01" db="EMBL/GenBank/DDBJ databases">
        <title>Comparative genomics of non-oral Prevotella species.</title>
        <authorList>
            <person name="Accetto T."/>
            <person name="Nograsek B."/>
            <person name="Avgustin G."/>
        </authorList>
    </citation>
    <scope>NUCLEOTIDE SEQUENCE [LARGE SCALE GENOMIC DNA]</scope>
    <source>
        <strain evidence="3 4">P5-119</strain>
    </source>
</reference>
<accession>A0A0D0HCZ1</accession>
<evidence type="ECO:0000313" key="3">
    <source>
        <dbReference type="EMBL" id="KIP62580.1"/>
    </source>
</evidence>
<evidence type="ECO:0000313" key="4">
    <source>
        <dbReference type="Proteomes" id="UP000032046"/>
    </source>
</evidence>
<comment type="caution">
    <text evidence="3">The sequence shown here is derived from an EMBL/GenBank/DDBJ whole genome shotgun (WGS) entry which is preliminary data.</text>
</comment>
<evidence type="ECO:0000256" key="1">
    <source>
        <dbReference type="SAM" id="Phobius"/>
    </source>
</evidence>
<feature type="domain" description="LITAF" evidence="2">
    <location>
        <begin position="79"/>
        <end position="132"/>
    </location>
</feature>
<dbReference type="SUPFAM" id="SSF54913">
    <property type="entry name" value="GlnB-like"/>
    <property type="match status" value="1"/>
</dbReference>
<dbReference type="EMBL" id="JXQK01000053">
    <property type="protein sequence ID" value="KIP62580.1"/>
    <property type="molecule type" value="Genomic_DNA"/>
</dbReference>
<keyword evidence="1" id="KW-0472">Membrane</keyword>
<keyword evidence="4" id="KW-1185">Reference proteome</keyword>
<proteinExistence type="predicted"/>
<dbReference type="Proteomes" id="UP000032046">
    <property type="component" value="Unassembled WGS sequence"/>
</dbReference>
<feature type="transmembrane region" description="Helical" evidence="1">
    <location>
        <begin position="132"/>
        <end position="152"/>
    </location>
</feature>
<keyword evidence="1" id="KW-1133">Transmembrane helix</keyword>
<dbReference type="OrthoDB" id="8480302at2"/>